<dbReference type="EMBL" id="JACEEZ010026018">
    <property type="protein sequence ID" value="KAG0695404.1"/>
    <property type="molecule type" value="Genomic_DNA"/>
</dbReference>
<comment type="caution">
    <text evidence="2">The sequence shown here is derived from an EMBL/GenBank/DDBJ whole genome shotgun (WGS) entry which is preliminary data.</text>
</comment>
<gene>
    <name evidence="2" type="ORF">GWK47_026920</name>
</gene>
<name>A0A8J8WML3_CHIOP</name>
<accession>A0A8J8WML3</accession>
<dbReference type="AlphaFoldDB" id="A0A8J8WML3"/>
<evidence type="ECO:0000313" key="3">
    <source>
        <dbReference type="Proteomes" id="UP000770661"/>
    </source>
</evidence>
<dbReference type="Proteomes" id="UP000770661">
    <property type="component" value="Unassembled WGS sequence"/>
</dbReference>
<proteinExistence type="predicted"/>
<feature type="compositionally biased region" description="Pro residues" evidence="1">
    <location>
        <begin position="40"/>
        <end position="68"/>
    </location>
</feature>
<feature type="compositionally biased region" description="Polar residues" evidence="1">
    <location>
        <begin position="14"/>
        <end position="28"/>
    </location>
</feature>
<reference evidence="2" key="1">
    <citation type="submission" date="2020-07" db="EMBL/GenBank/DDBJ databases">
        <title>The High-quality genome of the commercially important snow crab, Chionoecetes opilio.</title>
        <authorList>
            <person name="Jeong J.-H."/>
            <person name="Ryu S."/>
        </authorList>
    </citation>
    <scope>NUCLEOTIDE SEQUENCE</scope>
    <source>
        <strain evidence="2">MADBK_172401_WGS</strain>
        <tissue evidence="2">Digestive gland</tissue>
    </source>
</reference>
<organism evidence="2 3">
    <name type="scientific">Chionoecetes opilio</name>
    <name type="common">Atlantic snow crab</name>
    <name type="synonym">Cancer opilio</name>
    <dbReference type="NCBI Taxonomy" id="41210"/>
    <lineage>
        <taxon>Eukaryota</taxon>
        <taxon>Metazoa</taxon>
        <taxon>Ecdysozoa</taxon>
        <taxon>Arthropoda</taxon>
        <taxon>Crustacea</taxon>
        <taxon>Multicrustacea</taxon>
        <taxon>Malacostraca</taxon>
        <taxon>Eumalacostraca</taxon>
        <taxon>Eucarida</taxon>
        <taxon>Decapoda</taxon>
        <taxon>Pleocyemata</taxon>
        <taxon>Brachyura</taxon>
        <taxon>Eubrachyura</taxon>
        <taxon>Majoidea</taxon>
        <taxon>Majidae</taxon>
        <taxon>Chionoecetes</taxon>
    </lineage>
</organism>
<feature type="compositionally biased region" description="Low complexity" evidence="1">
    <location>
        <begin position="29"/>
        <end position="39"/>
    </location>
</feature>
<evidence type="ECO:0000256" key="1">
    <source>
        <dbReference type="SAM" id="MobiDB-lite"/>
    </source>
</evidence>
<keyword evidence="3" id="KW-1185">Reference proteome</keyword>
<sequence>MTRKAVVWSKRARLTTSQPSPPTLASDNTAPSPTTVYTSSPPPPPPSTPPPGAASTPALPPVSLPPPADAEHLVTLPDVVFRQLFSNLQCKTCEGDISVTVKSHGSGSQVELQCPCRVLTTVAPPVPGVKMEVLEDDAKMEILEDNVKTEILDDYSTTFVDIGPY</sequence>
<feature type="region of interest" description="Disordered" evidence="1">
    <location>
        <begin position="1"/>
        <end position="70"/>
    </location>
</feature>
<evidence type="ECO:0000313" key="2">
    <source>
        <dbReference type="EMBL" id="KAG0695404.1"/>
    </source>
</evidence>
<protein>
    <submittedName>
        <fullName evidence="2">Uncharacterized protein</fullName>
    </submittedName>
</protein>